<name>A0A366J805_9GAMM</name>
<feature type="domain" description="FecR protein" evidence="1">
    <location>
        <begin position="122"/>
        <end position="216"/>
    </location>
</feature>
<proteinExistence type="predicted"/>
<dbReference type="PIRSF" id="PIRSF018266">
    <property type="entry name" value="FecR"/>
    <property type="match status" value="1"/>
</dbReference>
<dbReference type="OrthoDB" id="7032198at2"/>
<dbReference type="InterPro" id="IPR012373">
    <property type="entry name" value="Ferrdict_sens_TM"/>
</dbReference>
<dbReference type="PANTHER" id="PTHR30273">
    <property type="entry name" value="PERIPLASMIC SIGNAL SENSOR AND SIGMA FACTOR ACTIVATOR FECR-RELATED"/>
    <property type="match status" value="1"/>
</dbReference>
<keyword evidence="4" id="KW-1185">Reference proteome</keyword>
<evidence type="ECO:0000259" key="1">
    <source>
        <dbReference type="Pfam" id="PF04773"/>
    </source>
</evidence>
<dbReference type="Pfam" id="PF04773">
    <property type="entry name" value="FecR"/>
    <property type="match status" value="1"/>
</dbReference>
<dbReference type="EMBL" id="QNSE01000007">
    <property type="protein sequence ID" value="RBP83171.1"/>
    <property type="molecule type" value="Genomic_DNA"/>
</dbReference>
<dbReference type="PANTHER" id="PTHR30273:SF2">
    <property type="entry name" value="PROTEIN FECR"/>
    <property type="match status" value="1"/>
</dbReference>
<evidence type="ECO:0000313" key="4">
    <source>
        <dbReference type="Proteomes" id="UP000252792"/>
    </source>
</evidence>
<dbReference type="RefSeq" id="WP_113916727.1">
    <property type="nucleotide sequence ID" value="NZ_QNSE01000007.1"/>
</dbReference>
<dbReference type="Pfam" id="PF16220">
    <property type="entry name" value="DUF4880"/>
    <property type="match status" value="1"/>
</dbReference>
<dbReference type="Gene3D" id="2.60.120.1440">
    <property type="match status" value="1"/>
</dbReference>
<evidence type="ECO:0000259" key="2">
    <source>
        <dbReference type="Pfam" id="PF16220"/>
    </source>
</evidence>
<comment type="caution">
    <text evidence="3">The sequence shown here is derived from an EMBL/GenBank/DDBJ whole genome shotgun (WGS) entry which is preliminary data.</text>
</comment>
<reference evidence="3 4" key="1">
    <citation type="submission" date="2018-06" db="EMBL/GenBank/DDBJ databases">
        <title>Genomic Encyclopedia of Type Strains, Phase III (KMG-III): the genomes of soil and plant-associated and newly described type strains.</title>
        <authorList>
            <person name="Whitman W."/>
        </authorList>
    </citation>
    <scope>NUCLEOTIDE SEQUENCE [LARGE SCALE GENOMIC DNA]</scope>
    <source>
        <strain evidence="3 4">CECT 7377</strain>
    </source>
</reference>
<dbReference type="AlphaFoldDB" id="A0A366J805"/>
<feature type="domain" description="FecR N-terminal" evidence="2">
    <location>
        <begin position="13"/>
        <end position="54"/>
    </location>
</feature>
<gene>
    <name evidence="3" type="ORF">DFP80_107149</name>
</gene>
<dbReference type="InterPro" id="IPR006860">
    <property type="entry name" value="FecR"/>
</dbReference>
<accession>A0A366J805</accession>
<dbReference type="InterPro" id="IPR032623">
    <property type="entry name" value="FecR_N"/>
</dbReference>
<dbReference type="GO" id="GO:0016989">
    <property type="term" value="F:sigma factor antagonist activity"/>
    <property type="evidence" value="ECO:0007669"/>
    <property type="project" value="TreeGrafter"/>
</dbReference>
<protein>
    <submittedName>
        <fullName evidence="3">FecR family protein</fullName>
    </submittedName>
</protein>
<organism evidence="3 4">
    <name type="scientific">Marinomonas rhizomae</name>
    <dbReference type="NCBI Taxonomy" id="491948"/>
    <lineage>
        <taxon>Bacteria</taxon>
        <taxon>Pseudomonadati</taxon>
        <taxon>Pseudomonadota</taxon>
        <taxon>Gammaproteobacteria</taxon>
        <taxon>Oceanospirillales</taxon>
        <taxon>Oceanospirillaceae</taxon>
        <taxon>Marinomonas</taxon>
    </lineage>
</organism>
<sequence>MTPPKSSNFIHLEEASEWFAILSDESVSNAERDAWLVWLEANIEHRKAWKQVESVGAMFSSFQDNPLQQSVGHVLGSSGSRDMSRRQMMKGIMSVAGLASLGWFSWEQTALPSMVASWAADFHTSVGEMSHFALADGTKVWLNTNSAMNRATSSSFRQLTLVEGEALFEADDRIDATPFSVACKQAVMTSVTGKARFCIRHLSNQQAILAVYDGAITLAPLSSGAVKKVSAGEEVIFDEQSIGHIQPVLAIHESWTRGLLVVDDMALSDFIAEVGRYRHGYINLDPNIASLRVVGTYPAQDVNLVFDMLENAFPIQIKRVLPWWASIYAA</sequence>
<evidence type="ECO:0000313" key="3">
    <source>
        <dbReference type="EMBL" id="RBP83171.1"/>
    </source>
</evidence>
<dbReference type="Proteomes" id="UP000252792">
    <property type="component" value="Unassembled WGS sequence"/>
</dbReference>